<proteinExistence type="predicted"/>
<dbReference type="RefSeq" id="XP_040713833.1">
    <property type="nucleotide sequence ID" value="XM_040860748.1"/>
</dbReference>
<dbReference type="GeneID" id="63776960"/>
<dbReference type="OrthoDB" id="3555317at2759"/>
<accession>A0A1Y2DRN4</accession>
<dbReference type="Proteomes" id="UP000193689">
    <property type="component" value="Unassembled WGS sequence"/>
</dbReference>
<protein>
    <recommendedName>
        <fullName evidence="4">BZIP domain-containing protein</fullName>
    </recommendedName>
</protein>
<dbReference type="InterPro" id="IPR046347">
    <property type="entry name" value="bZIP_sf"/>
</dbReference>
<dbReference type="GO" id="GO:0003700">
    <property type="term" value="F:DNA-binding transcription factor activity"/>
    <property type="evidence" value="ECO:0007669"/>
    <property type="project" value="InterPro"/>
</dbReference>
<feature type="region of interest" description="Disordered" evidence="1">
    <location>
        <begin position="96"/>
        <end position="168"/>
    </location>
</feature>
<sequence length="886" mass="96228">MSYLPPPSSSGAGLPISQPQREPQGAFDHQGGQNEAPHHGFHGQQGKQREQGRQGQQQQQPLFLNPSCFWLPAHHFPLNVPIEEPQRHQLIDVAQNNPFQPPLEPIHHLPFGSTSGGAPRGHMNTVPPSGEKSGPHLPVPSGIPQRQQQPAQPQTGPSAAGTEASEGVDTRYMHGDLNILRAEQYGDGLPAPKGLVSGGHTWEHPPLGSNSGPVSKKRPRRSVDAEPKEPEEPDEDKKRARGRPRLDTTDQTPQERRRTQIRLAQRAYRNRKESTISDLQKEVDGLKAVNGQMSQAYQDLFKAAARNGLLDQSPDFAQQLLKLQELANHARDDTKEVPKETLSTPERDVEEVSLAPNPPASKSSSGPSVGNAEAAQQPAQQHWGGVVVTHEPIPDQAISHFPRGLPDLTALHHDSPISYEILTQPTSQNASFPPHISFDQSFLTYTPDPSDPTDPTNHNGPDLWLNTPIPNVPSPWNSLPAPGSFAYQEYTFSRRLHREALYRASRLITMDRPPPDRLMRVFGFARLFETYEQIRERTLAMLHQSERQPLHYWKFPFHNLGGAGTHFPALGAGTSDPERNRIIGGGGHGHNQSSGNLNGYGAAGNTGAAGTRPKESAGFAMGPFDPTISRIRDSLLDMGQQIQLPGFDGAFWDADEVEYYMQQNEVSIPGSSEYYAVEIDEFAFGGPSGGVMAASGAEARAGFGEGSGSNPHYDNSASSVVSGVGNMSYEESSNVSMSTGLLSSYESKPSEGFGMPSSMLQVGQTQARQWGQQQNPADAGDLFGITFTQNIGVPGLTTPFDGGIGASLPTNFTDPSLLAANSFPDLSNTPGITAPRPEKRIWRIHVAKLIDQLLSRCTCLGRAPGFRPKDVNSAFWASVVDPTVVQ</sequence>
<comment type="caution">
    <text evidence="2">The sequence shown here is derived from an EMBL/GenBank/DDBJ whole genome shotgun (WGS) entry which is preliminary data.</text>
</comment>
<feature type="region of interest" description="Disordered" evidence="1">
    <location>
        <begin position="1"/>
        <end position="58"/>
    </location>
</feature>
<dbReference type="PANTHER" id="PTHR40618:SF1">
    <property type="entry name" value="B-ZIP TRANSCRIPTION FACTOR (EUROFUNG)"/>
    <property type="match status" value="1"/>
</dbReference>
<evidence type="ECO:0000256" key="1">
    <source>
        <dbReference type="SAM" id="MobiDB-lite"/>
    </source>
</evidence>
<organism evidence="2 3">
    <name type="scientific">Pseudomassariella vexata</name>
    <dbReference type="NCBI Taxonomy" id="1141098"/>
    <lineage>
        <taxon>Eukaryota</taxon>
        <taxon>Fungi</taxon>
        <taxon>Dikarya</taxon>
        <taxon>Ascomycota</taxon>
        <taxon>Pezizomycotina</taxon>
        <taxon>Sordariomycetes</taxon>
        <taxon>Xylariomycetidae</taxon>
        <taxon>Amphisphaeriales</taxon>
        <taxon>Pseudomassariaceae</taxon>
        <taxon>Pseudomassariella</taxon>
    </lineage>
</organism>
<dbReference type="CDD" id="cd14688">
    <property type="entry name" value="bZIP_YAP"/>
    <property type="match status" value="1"/>
</dbReference>
<dbReference type="SUPFAM" id="SSF57959">
    <property type="entry name" value="Leucine zipper domain"/>
    <property type="match status" value="1"/>
</dbReference>
<dbReference type="PANTHER" id="PTHR40618">
    <property type="entry name" value="B-ZIP TRANSCRIPTION FACTOR (EUROFUNG)-RELATED"/>
    <property type="match status" value="1"/>
</dbReference>
<dbReference type="InParanoid" id="A0A1Y2DRN4"/>
<feature type="compositionally biased region" description="Basic and acidic residues" evidence="1">
    <location>
        <begin position="221"/>
        <end position="258"/>
    </location>
</feature>
<reference evidence="2 3" key="1">
    <citation type="submission" date="2016-07" db="EMBL/GenBank/DDBJ databases">
        <title>Pervasive Adenine N6-methylation of Active Genes in Fungi.</title>
        <authorList>
            <consortium name="DOE Joint Genome Institute"/>
            <person name="Mondo S.J."/>
            <person name="Dannebaum R.O."/>
            <person name="Kuo R.C."/>
            <person name="Labutti K."/>
            <person name="Haridas S."/>
            <person name="Kuo A."/>
            <person name="Salamov A."/>
            <person name="Ahrendt S.R."/>
            <person name="Lipzen A."/>
            <person name="Sullivan W."/>
            <person name="Andreopoulos W.B."/>
            <person name="Clum A."/>
            <person name="Lindquist E."/>
            <person name="Daum C."/>
            <person name="Ramamoorthy G.K."/>
            <person name="Gryganskyi A."/>
            <person name="Culley D."/>
            <person name="Magnuson J.K."/>
            <person name="James T.Y."/>
            <person name="O'Malley M.A."/>
            <person name="Stajich J.E."/>
            <person name="Spatafora J.W."/>
            <person name="Visel A."/>
            <person name="Grigoriev I.V."/>
        </authorList>
    </citation>
    <scope>NUCLEOTIDE SEQUENCE [LARGE SCALE GENOMIC DNA]</scope>
    <source>
        <strain evidence="2 3">CBS 129021</strain>
    </source>
</reference>
<evidence type="ECO:0008006" key="4">
    <source>
        <dbReference type="Google" id="ProtNLM"/>
    </source>
</evidence>
<dbReference type="Gene3D" id="1.20.5.170">
    <property type="match status" value="1"/>
</dbReference>
<dbReference type="AlphaFoldDB" id="A0A1Y2DRN4"/>
<dbReference type="STRING" id="1141098.A0A1Y2DRN4"/>
<keyword evidence="3" id="KW-1185">Reference proteome</keyword>
<dbReference type="EMBL" id="MCFJ01000010">
    <property type="protein sequence ID" value="ORY61756.1"/>
    <property type="molecule type" value="Genomic_DNA"/>
</dbReference>
<evidence type="ECO:0000313" key="2">
    <source>
        <dbReference type="EMBL" id="ORY61756.1"/>
    </source>
</evidence>
<evidence type="ECO:0000313" key="3">
    <source>
        <dbReference type="Proteomes" id="UP000193689"/>
    </source>
</evidence>
<feature type="region of interest" description="Disordered" evidence="1">
    <location>
        <begin position="190"/>
        <end position="258"/>
    </location>
</feature>
<gene>
    <name evidence="2" type="ORF">BCR38DRAFT_441055</name>
</gene>
<name>A0A1Y2DRN4_9PEZI</name>
<feature type="compositionally biased region" description="Low complexity" evidence="1">
    <location>
        <begin position="144"/>
        <end position="154"/>
    </location>
</feature>
<feature type="region of interest" description="Disordered" evidence="1">
    <location>
        <begin position="331"/>
        <end position="383"/>
    </location>
</feature>